<reference evidence="2 3" key="1">
    <citation type="journal article" date="2013" name="MBio">
        <title>Genome sequencing of the plant pathogen Taphrina deformans, the causal agent of peach leaf curl.</title>
        <authorList>
            <person name="Cisse O.H."/>
            <person name="Almeida J.M.G.C.F."/>
            <person name="Fonseca A."/>
            <person name="Kumar A.A."/>
            <person name="Salojaervi J."/>
            <person name="Overmyer K."/>
            <person name="Hauser P.M."/>
            <person name="Pagni M."/>
        </authorList>
    </citation>
    <scope>NUCLEOTIDE SEQUENCE [LARGE SCALE GENOMIC DNA]</scope>
    <source>
        <strain evidence="3">PYCC 5710 / ATCC 11124 / CBS 356.35 / IMI 108563 / JCM 9778 / NBRC 8474</strain>
    </source>
</reference>
<keyword evidence="1" id="KW-0853">WD repeat</keyword>
<accession>R4X6Z2</accession>
<dbReference type="OrthoDB" id="20669at2759"/>
<evidence type="ECO:0000256" key="1">
    <source>
        <dbReference type="PROSITE-ProRule" id="PRU00221"/>
    </source>
</evidence>
<comment type="caution">
    <text evidence="2">The sequence shown here is derived from an EMBL/GenBank/DDBJ whole genome shotgun (WGS) entry which is preliminary data.</text>
</comment>
<dbReference type="PANTHER" id="PTHR43991">
    <property type="entry name" value="WD REPEAT PROTEIN (AFU_ORTHOLOGUE AFUA_8G05640)-RELATED"/>
    <property type="match status" value="1"/>
</dbReference>
<feature type="repeat" description="WD" evidence="1">
    <location>
        <begin position="429"/>
        <end position="461"/>
    </location>
</feature>
<dbReference type="SMART" id="SM00320">
    <property type="entry name" value="WD40"/>
    <property type="match status" value="2"/>
</dbReference>
<proteinExistence type="predicted"/>
<dbReference type="AlphaFoldDB" id="R4X6Z2"/>
<dbReference type="SUPFAM" id="SSF50978">
    <property type="entry name" value="WD40 repeat-like"/>
    <property type="match status" value="1"/>
</dbReference>
<dbReference type="eggNOG" id="ENOG502QPI7">
    <property type="taxonomic scope" value="Eukaryota"/>
</dbReference>
<dbReference type="EMBL" id="CAHR02000022">
    <property type="protein sequence ID" value="CCG81007.1"/>
    <property type="molecule type" value="Genomic_DNA"/>
</dbReference>
<evidence type="ECO:0000313" key="3">
    <source>
        <dbReference type="Proteomes" id="UP000013776"/>
    </source>
</evidence>
<dbReference type="InterPro" id="IPR001680">
    <property type="entry name" value="WD40_rpt"/>
</dbReference>
<keyword evidence="3" id="KW-1185">Reference proteome</keyword>
<gene>
    <name evidence="2" type="ORF">TAPDE_000683</name>
</gene>
<dbReference type="PANTHER" id="PTHR43991:SF12">
    <property type="entry name" value="WD REPEAT PROTEIN (AFU_ORTHOLOGUE AFUA_8G05640)"/>
    <property type="match status" value="1"/>
</dbReference>
<sequence>MSDDSQWLQQCLGHRIDQPLATDTDEDCTACSTDLVDLTFETDTQQEERDHTQSDVVAETGFSLYVRASDSQSSHTGITVQGPSEASSFLDAVSRDWVAPLETMQTDRDDFLEQDDQDEDFDSPDMFEYENPGLHMEYTDTDVDLERSLDMHELLEIDHFSSDPLLSYRSDKFEDRRTITDADVQNGMDMQGIRWKRGLNARKDYRQYRVGTYENYFNSHGPYRGPVSRRSYTRPDRSFLRFVQNEIEFKCSLVHFQLRNLLCALNKNAVYHTDTSVVKLYNPQKHTCETIMDLTDKSVTYPFKISSLAMTDDYCCVGGFFGEYALKRLNNDGDADVHVGLVTTDMTGITNHICPQVKRSGGHQLTISSNDSCLRKMDVETLKLTQERFLDHPLNCSATSEDKRIQVVVGDHCSAMLLDAENGDVLKTIDGHTDYSFACAWSSDGYTFATGSQDLTTRLYDARGSMDNPLAIYRASIGAIRSLKFSECGRFLAVAEPADFVHLHDTRDLKQSQCIDFFGEISGIDFSGDSFFIGNADRVIGGIAEFEMCRESLGLDDMMF</sequence>
<protein>
    <submittedName>
        <fullName evidence="2">Uncharacterized protein</fullName>
    </submittedName>
</protein>
<dbReference type="Gene3D" id="2.130.10.10">
    <property type="entry name" value="YVTN repeat-like/Quinoprotein amine dehydrogenase"/>
    <property type="match status" value="1"/>
</dbReference>
<dbReference type="Proteomes" id="UP000013776">
    <property type="component" value="Unassembled WGS sequence"/>
</dbReference>
<dbReference type="PROSITE" id="PS50082">
    <property type="entry name" value="WD_REPEATS_2"/>
    <property type="match status" value="1"/>
</dbReference>
<evidence type="ECO:0000313" key="2">
    <source>
        <dbReference type="EMBL" id="CCG81007.1"/>
    </source>
</evidence>
<dbReference type="STRING" id="1097556.R4X6Z2"/>
<dbReference type="Pfam" id="PF00400">
    <property type="entry name" value="WD40"/>
    <property type="match status" value="1"/>
</dbReference>
<organism evidence="2 3">
    <name type="scientific">Taphrina deformans (strain PYCC 5710 / ATCC 11124 / CBS 356.35 / IMI 108563 / JCM 9778 / NBRC 8474)</name>
    <name type="common">Peach leaf curl fungus</name>
    <name type="synonym">Lalaria deformans</name>
    <dbReference type="NCBI Taxonomy" id="1097556"/>
    <lineage>
        <taxon>Eukaryota</taxon>
        <taxon>Fungi</taxon>
        <taxon>Dikarya</taxon>
        <taxon>Ascomycota</taxon>
        <taxon>Taphrinomycotina</taxon>
        <taxon>Taphrinomycetes</taxon>
        <taxon>Taphrinales</taxon>
        <taxon>Taphrinaceae</taxon>
        <taxon>Taphrina</taxon>
    </lineage>
</organism>
<dbReference type="InterPro" id="IPR015943">
    <property type="entry name" value="WD40/YVTN_repeat-like_dom_sf"/>
</dbReference>
<name>R4X6Z2_TAPDE</name>
<dbReference type="InterPro" id="IPR036322">
    <property type="entry name" value="WD40_repeat_dom_sf"/>
</dbReference>
<dbReference type="VEuPathDB" id="FungiDB:TAPDE_000683"/>